<feature type="repeat" description="TPR" evidence="1">
    <location>
        <begin position="679"/>
        <end position="712"/>
    </location>
</feature>
<proteinExistence type="predicted"/>
<dbReference type="PANTHER" id="PTHR44102:SF4">
    <property type="entry name" value="PROTEIN NPGR1"/>
    <property type="match status" value="1"/>
</dbReference>
<dbReference type="SMART" id="SM00028">
    <property type="entry name" value="TPR"/>
    <property type="match status" value="6"/>
</dbReference>
<dbReference type="EMBL" id="PYDT01000002">
    <property type="protein sequence ID" value="THU71004.1"/>
    <property type="molecule type" value="Genomic_DNA"/>
</dbReference>
<evidence type="ECO:0000313" key="4">
    <source>
        <dbReference type="Proteomes" id="UP000317650"/>
    </source>
</evidence>
<evidence type="ECO:0000256" key="2">
    <source>
        <dbReference type="SAM" id="MobiDB-lite"/>
    </source>
</evidence>
<accession>A0A4S8K7S5</accession>
<dbReference type="Gene3D" id="1.25.40.10">
    <property type="entry name" value="Tetratricopeptide repeat domain"/>
    <property type="match status" value="4"/>
</dbReference>
<dbReference type="AlphaFoldDB" id="A0A4S8K7S5"/>
<sequence length="718" mass="80461">MLCACSGEQYRFEEERPPSPPESLATRDFSTGGLSSRVGGLSSRAGGDGDSKLDDTQVDDVVESTLRETLSLNYEEARALLGRLEYQRGNFDAALQVFQGIDIVGLRPKIIKAIAAWTRARQARRRGECLQGNVMSIHSVTLLIEAMLLKSKSLEEIGRFKDAAFECKTIIDIVESAWPHGIPEGIGDDSKLKEMFHKALELFPKLWMQAGFLEEAIAAYRRALMKPWDLGFSRWASLQKDLAVALLYGGAELSLPPQLQQLWGYAVPTSNIEEAILLLLILMRKVTFQEISWDPEIMNHLIYGFSLTGQFEVLAGHVEQILPGIYDRVERWYVLALCYHAAGLDDDALNVLRKALSYSEKKHKPHLPSVILGAKLCCKRPLHAWEGAKYAMKANEIFQNQKHFLGVTNHLLGVCYGNCARLSVSDSQRLKLQNESLKTLQHAANIEKKDSEVVYSLARESTMQRNLHIALENATKYLDMVAGSSVRGWKLLALIVSAEQNLREAEAIVDLAIYESGTMDQLEFLRLKALLQVAQEQPKNAIETYKNLLAMVEAWKELQKWSLSSEVKAVKDLEMKAWLDLASLYTKLGSWNDSYVCLDKAKTFELFSPKCWHSKGKLLEAQSKQQEALIALLVSLSIEPDYVPSMVLMAAILRTRGGKSLAIARSLLMNALRLEPTNHEAWLNLGFISKAEGSLHQAADCFQAAYELRQSSPVQNFI</sequence>
<name>A0A4S8K7S5_MUSBA</name>
<dbReference type="InterPro" id="IPR019734">
    <property type="entry name" value="TPR_rpt"/>
</dbReference>
<dbReference type="InterPro" id="IPR043376">
    <property type="entry name" value="NPG1-like"/>
</dbReference>
<dbReference type="Pfam" id="PF13181">
    <property type="entry name" value="TPR_8"/>
    <property type="match status" value="1"/>
</dbReference>
<keyword evidence="1" id="KW-0802">TPR repeat</keyword>
<protein>
    <submittedName>
        <fullName evidence="3">Uncharacterized protein</fullName>
    </submittedName>
</protein>
<reference evidence="3 4" key="1">
    <citation type="journal article" date="2019" name="Nat. Plants">
        <title>Genome sequencing of Musa balbisiana reveals subgenome evolution and function divergence in polyploid bananas.</title>
        <authorList>
            <person name="Yao X."/>
        </authorList>
    </citation>
    <scope>NUCLEOTIDE SEQUENCE [LARGE SCALE GENOMIC DNA]</scope>
    <source>
        <strain evidence="4">cv. DH-PKW</strain>
        <tissue evidence="3">Leaves</tissue>
    </source>
</reference>
<keyword evidence="4" id="KW-1185">Reference proteome</keyword>
<dbReference type="Proteomes" id="UP000317650">
    <property type="component" value="Chromosome 8"/>
</dbReference>
<feature type="compositionally biased region" description="Low complexity" evidence="2">
    <location>
        <begin position="30"/>
        <end position="45"/>
    </location>
</feature>
<gene>
    <name evidence="3" type="ORF">C4D60_Mb08t30960</name>
</gene>
<dbReference type="PROSITE" id="PS50005">
    <property type="entry name" value="TPR"/>
    <property type="match status" value="1"/>
</dbReference>
<evidence type="ECO:0000313" key="3">
    <source>
        <dbReference type="EMBL" id="THU71004.1"/>
    </source>
</evidence>
<comment type="caution">
    <text evidence="3">The sequence shown here is derived from an EMBL/GenBank/DDBJ whole genome shotgun (WGS) entry which is preliminary data.</text>
</comment>
<dbReference type="PANTHER" id="PTHR44102">
    <property type="entry name" value="PROTEIN NPG1"/>
    <property type="match status" value="1"/>
</dbReference>
<dbReference type="InterPro" id="IPR011990">
    <property type="entry name" value="TPR-like_helical_dom_sf"/>
</dbReference>
<dbReference type="SUPFAM" id="SSF48452">
    <property type="entry name" value="TPR-like"/>
    <property type="match status" value="2"/>
</dbReference>
<feature type="region of interest" description="Disordered" evidence="2">
    <location>
        <begin position="1"/>
        <end position="56"/>
    </location>
</feature>
<dbReference type="STRING" id="52838.A0A4S8K7S5"/>
<evidence type="ECO:0000256" key="1">
    <source>
        <dbReference type="PROSITE-ProRule" id="PRU00339"/>
    </source>
</evidence>
<organism evidence="3 4">
    <name type="scientific">Musa balbisiana</name>
    <name type="common">Banana</name>
    <dbReference type="NCBI Taxonomy" id="52838"/>
    <lineage>
        <taxon>Eukaryota</taxon>
        <taxon>Viridiplantae</taxon>
        <taxon>Streptophyta</taxon>
        <taxon>Embryophyta</taxon>
        <taxon>Tracheophyta</taxon>
        <taxon>Spermatophyta</taxon>
        <taxon>Magnoliopsida</taxon>
        <taxon>Liliopsida</taxon>
        <taxon>Zingiberales</taxon>
        <taxon>Musaceae</taxon>
        <taxon>Musa</taxon>
    </lineage>
</organism>